<comment type="caution">
    <text evidence="1">The sequence shown here is derived from an EMBL/GenBank/DDBJ whole genome shotgun (WGS) entry which is preliminary data.</text>
</comment>
<gene>
    <name evidence="1" type="ORF">ROI90_18800</name>
</gene>
<dbReference type="EMBL" id="JAWDJT010000015">
    <property type="protein sequence ID" value="MDU0372464.1"/>
    <property type="molecule type" value="Genomic_DNA"/>
</dbReference>
<accession>A0ABU3TM61</accession>
<dbReference type="Proteomes" id="UP001250698">
    <property type="component" value="Unassembled WGS sequence"/>
</dbReference>
<name>A0ABU3TM61_9BACT</name>
<reference evidence="1 2" key="1">
    <citation type="submission" date="2023-10" db="EMBL/GenBank/DDBJ databases">
        <title>Hymenobacter endophyticus sp. nov., an isolate from the leaf tissues of wheat.</title>
        <authorList>
            <person name="Dai Y."/>
        </authorList>
    </citation>
    <scope>NUCLEOTIDE SEQUENCE [LARGE SCALE GENOMIC DNA]</scope>
    <source>
        <strain evidence="1 2">ZK17L-C2</strain>
    </source>
</reference>
<dbReference type="RefSeq" id="WP_315999827.1">
    <property type="nucleotide sequence ID" value="NZ_JAWDJT010000015.1"/>
</dbReference>
<evidence type="ECO:0000313" key="1">
    <source>
        <dbReference type="EMBL" id="MDU0372464.1"/>
    </source>
</evidence>
<keyword evidence="2" id="KW-1185">Reference proteome</keyword>
<proteinExistence type="predicted"/>
<evidence type="ECO:0000313" key="2">
    <source>
        <dbReference type="Proteomes" id="UP001250698"/>
    </source>
</evidence>
<sequence>MSAHFSTSLATLFSAFVGAGWRATLLTAAPAGPAVVGSYALLRIESNQGPQVARPSSPAFPFLLR</sequence>
<organism evidence="1 2">
    <name type="scientific">Hymenobacter endophyticus</name>
    <dbReference type="NCBI Taxonomy" id="3076335"/>
    <lineage>
        <taxon>Bacteria</taxon>
        <taxon>Pseudomonadati</taxon>
        <taxon>Bacteroidota</taxon>
        <taxon>Cytophagia</taxon>
        <taxon>Cytophagales</taxon>
        <taxon>Hymenobacteraceae</taxon>
        <taxon>Hymenobacter</taxon>
    </lineage>
</organism>
<evidence type="ECO:0008006" key="3">
    <source>
        <dbReference type="Google" id="ProtNLM"/>
    </source>
</evidence>
<protein>
    <recommendedName>
        <fullName evidence="3">Secreted protein</fullName>
    </recommendedName>
</protein>